<evidence type="ECO:0008006" key="5">
    <source>
        <dbReference type="Google" id="ProtNLM"/>
    </source>
</evidence>
<name>A0A4Y3KKP2_9CELL</name>
<feature type="transmembrane region" description="Helical" evidence="2">
    <location>
        <begin position="107"/>
        <end position="130"/>
    </location>
</feature>
<reference evidence="3 4" key="1">
    <citation type="submission" date="2019-06" db="EMBL/GenBank/DDBJ databases">
        <title>Whole genome shotgun sequence of Cellulomonas gelida NBRC 3748.</title>
        <authorList>
            <person name="Hosoyama A."/>
            <person name="Uohara A."/>
            <person name="Ohji S."/>
            <person name="Ichikawa N."/>
        </authorList>
    </citation>
    <scope>NUCLEOTIDE SEQUENCE [LARGE SCALE GENOMIC DNA]</scope>
    <source>
        <strain evidence="3 4">NBRC 3748</strain>
    </source>
</reference>
<keyword evidence="2" id="KW-1133">Transmembrane helix</keyword>
<feature type="compositionally biased region" description="Low complexity" evidence="1">
    <location>
        <begin position="169"/>
        <end position="210"/>
    </location>
</feature>
<proteinExistence type="predicted"/>
<accession>A0A4Y3KKP2</accession>
<dbReference type="AlphaFoldDB" id="A0A4Y3KKP2"/>
<sequence length="239" mass="24221">MATTAGKHGARGLGLWVIVFGILFIVAGAVTWGLVASNLAAEKITVSDDAKAFQGQLVDTPWEAWVQADIINHHALDASGGKTYAELDREDPVRETMMTASFLRASLFTSVVAFGVALLVVGLGVVFLLVGFALRRLSPVDVVETDSRVVGPAPVAAAPVAAAPVAAAPVAPTSPPRATTAPATTAAPAAPTTAAPTTSAPPVVPDTTTPAAPPASAPPSHVAPPDPVVDPARRDEPRA</sequence>
<dbReference type="EMBL" id="BJLQ01000006">
    <property type="protein sequence ID" value="GEA83685.1"/>
    <property type="molecule type" value="Genomic_DNA"/>
</dbReference>
<comment type="caution">
    <text evidence="3">The sequence shown here is derived from an EMBL/GenBank/DDBJ whole genome shotgun (WGS) entry which is preliminary data.</text>
</comment>
<dbReference type="Proteomes" id="UP000320461">
    <property type="component" value="Unassembled WGS sequence"/>
</dbReference>
<feature type="region of interest" description="Disordered" evidence="1">
    <location>
        <begin position="169"/>
        <end position="239"/>
    </location>
</feature>
<keyword evidence="2" id="KW-0472">Membrane</keyword>
<organism evidence="3 4">
    <name type="scientific">Cellulomonas gelida</name>
    <dbReference type="NCBI Taxonomy" id="1712"/>
    <lineage>
        <taxon>Bacteria</taxon>
        <taxon>Bacillati</taxon>
        <taxon>Actinomycetota</taxon>
        <taxon>Actinomycetes</taxon>
        <taxon>Micrococcales</taxon>
        <taxon>Cellulomonadaceae</taxon>
        <taxon>Cellulomonas</taxon>
    </lineage>
</organism>
<evidence type="ECO:0000256" key="1">
    <source>
        <dbReference type="SAM" id="MobiDB-lite"/>
    </source>
</evidence>
<feature type="compositionally biased region" description="Pro residues" evidence="1">
    <location>
        <begin position="211"/>
        <end position="228"/>
    </location>
</feature>
<gene>
    <name evidence="3" type="ORF">CGE01nite_09360</name>
</gene>
<evidence type="ECO:0000313" key="3">
    <source>
        <dbReference type="EMBL" id="GEA83685.1"/>
    </source>
</evidence>
<evidence type="ECO:0000313" key="4">
    <source>
        <dbReference type="Proteomes" id="UP000320461"/>
    </source>
</evidence>
<evidence type="ECO:0000256" key="2">
    <source>
        <dbReference type="SAM" id="Phobius"/>
    </source>
</evidence>
<protein>
    <recommendedName>
        <fullName evidence="5">Aromatic ring-opening dioxygenase LigA</fullName>
    </recommendedName>
</protein>
<dbReference type="RefSeq" id="WP_307722629.1">
    <property type="nucleotide sequence ID" value="NZ_BJLQ01000006.1"/>
</dbReference>
<keyword evidence="4" id="KW-1185">Reference proteome</keyword>
<feature type="transmembrane region" description="Helical" evidence="2">
    <location>
        <begin position="12"/>
        <end position="35"/>
    </location>
</feature>
<keyword evidence="2" id="KW-0812">Transmembrane</keyword>